<dbReference type="PRINTS" id="PR00625">
    <property type="entry name" value="JDOMAIN"/>
</dbReference>
<organism evidence="3 4">
    <name type="scientific">Sporothrix epigloea</name>
    <dbReference type="NCBI Taxonomy" id="1892477"/>
    <lineage>
        <taxon>Eukaryota</taxon>
        <taxon>Fungi</taxon>
        <taxon>Dikarya</taxon>
        <taxon>Ascomycota</taxon>
        <taxon>Pezizomycotina</taxon>
        <taxon>Sordariomycetes</taxon>
        <taxon>Sordariomycetidae</taxon>
        <taxon>Ophiostomatales</taxon>
        <taxon>Ophiostomataceae</taxon>
        <taxon>Sporothrix</taxon>
    </lineage>
</organism>
<feature type="domain" description="J" evidence="2">
    <location>
        <begin position="76"/>
        <end position="146"/>
    </location>
</feature>
<name>A0ABP0D4Q4_9PEZI</name>
<dbReference type="SMART" id="SM00271">
    <property type="entry name" value="DnaJ"/>
    <property type="match status" value="1"/>
</dbReference>
<dbReference type="Gene3D" id="1.10.287.110">
    <property type="entry name" value="DnaJ domain"/>
    <property type="match status" value="1"/>
</dbReference>
<dbReference type="InterPro" id="IPR001623">
    <property type="entry name" value="DnaJ_domain"/>
</dbReference>
<dbReference type="InterPro" id="IPR036869">
    <property type="entry name" value="J_dom_sf"/>
</dbReference>
<accession>A0ABP0D4Q4</accession>
<dbReference type="PROSITE" id="PS50076">
    <property type="entry name" value="DNAJ_2"/>
    <property type="match status" value="1"/>
</dbReference>
<dbReference type="SUPFAM" id="SSF46565">
    <property type="entry name" value="Chaperone J-domain"/>
    <property type="match status" value="1"/>
</dbReference>
<evidence type="ECO:0000313" key="3">
    <source>
        <dbReference type="EMBL" id="CAK7263198.1"/>
    </source>
</evidence>
<dbReference type="Proteomes" id="UP001642502">
    <property type="component" value="Unassembled WGS sequence"/>
</dbReference>
<evidence type="ECO:0000259" key="2">
    <source>
        <dbReference type="PROSITE" id="PS50076"/>
    </source>
</evidence>
<feature type="region of interest" description="Disordered" evidence="1">
    <location>
        <begin position="367"/>
        <end position="390"/>
    </location>
</feature>
<dbReference type="PANTHER" id="PTHR24074">
    <property type="entry name" value="CO-CHAPERONE PROTEIN DJLA"/>
    <property type="match status" value="1"/>
</dbReference>
<dbReference type="EMBL" id="CAWUON010000002">
    <property type="protein sequence ID" value="CAK7263198.1"/>
    <property type="molecule type" value="Genomic_DNA"/>
</dbReference>
<sequence>MSGFLSIVGWSFLPNLVTGWVQSIYYSITIRAGDPRPTPGTPRFAEHRRRIHILVVALYLAYTIYEADYELRRAGSFYRDLGVPLTATGREIKSRFRRLAAVHHPDKAGPTASADESAINAYFVHLKLVTDTLLDPARRFAYDRFGPVSVVWATNNSNNGLHRCTTVYDFVAMGVRVLAPYYAIAAAALYGLGWLGYLTWGGYERWLVLASVLVFEVHAITRPHHPPVLTNILNPLFALVAPQHGPYLPFQAIQLARKLSITTFIGFSQIGPLLGADTRSGQIVIPDNEKGVDTAKGAASDPLMLAALERLESTSRSLDQDATRLLDMEMAPFVGQEEVLNNVRGKIKEWLVQNTIRADPMVRDAVGRSLQRRRDAPAGAQGTRSRQTAR</sequence>
<reference evidence="3 4" key="1">
    <citation type="submission" date="2024-01" db="EMBL/GenBank/DDBJ databases">
        <authorList>
            <person name="Allen C."/>
            <person name="Tagirdzhanova G."/>
        </authorList>
    </citation>
    <scope>NUCLEOTIDE SEQUENCE [LARGE SCALE GENOMIC DNA]</scope>
    <source>
        <strain evidence="3 4">CBS 119000</strain>
    </source>
</reference>
<dbReference type="CDD" id="cd06257">
    <property type="entry name" value="DnaJ"/>
    <property type="match status" value="1"/>
</dbReference>
<feature type="compositionally biased region" description="Basic and acidic residues" evidence="1">
    <location>
        <begin position="367"/>
        <end position="376"/>
    </location>
</feature>
<gene>
    <name evidence="3" type="ORF">SEPCBS119000_000366</name>
</gene>
<dbReference type="InterPro" id="IPR050817">
    <property type="entry name" value="DjlA_DnaK_co-chaperone"/>
</dbReference>
<evidence type="ECO:0000256" key="1">
    <source>
        <dbReference type="SAM" id="MobiDB-lite"/>
    </source>
</evidence>
<comment type="caution">
    <text evidence="3">The sequence shown here is derived from an EMBL/GenBank/DDBJ whole genome shotgun (WGS) entry which is preliminary data.</text>
</comment>
<keyword evidence="4" id="KW-1185">Reference proteome</keyword>
<dbReference type="Pfam" id="PF00226">
    <property type="entry name" value="DnaJ"/>
    <property type="match status" value="1"/>
</dbReference>
<protein>
    <recommendedName>
        <fullName evidence="2">J domain-containing protein</fullName>
    </recommendedName>
</protein>
<evidence type="ECO:0000313" key="4">
    <source>
        <dbReference type="Proteomes" id="UP001642502"/>
    </source>
</evidence>
<proteinExistence type="predicted"/>